<dbReference type="EMBL" id="MDYQ01000287">
    <property type="protein sequence ID" value="PRP77009.1"/>
    <property type="molecule type" value="Genomic_DNA"/>
</dbReference>
<dbReference type="PANTHER" id="PTHR43718:SF2">
    <property type="entry name" value="LON PROTEASE HOMOLOG, MITOCHONDRIAL"/>
    <property type="match status" value="1"/>
</dbReference>
<dbReference type="InterPro" id="IPR003959">
    <property type="entry name" value="ATPase_AAA_core"/>
</dbReference>
<dbReference type="InterPro" id="IPR004815">
    <property type="entry name" value="Lon_bac/euk-typ"/>
</dbReference>
<dbReference type="InterPro" id="IPR027065">
    <property type="entry name" value="Lon_Prtase"/>
</dbReference>
<dbReference type="Pfam" id="PF00004">
    <property type="entry name" value="AAA"/>
    <property type="match status" value="1"/>
</dbReference>
<dbReference type="PANTHER" id="PTHR43718">
    <property type="entry name" value="LON PROTEASE"/>
    <property type="match status" value="1"/>
</dbReference>
<evidence type="ECO:0000256" key="8">
    <source>
        <dbReference type="PIRSR" id="PIRSR001174-2"/>
    </source>
</evidence>
<dbReference type="Gene3D" id="1.20.5.5270">
    <property type="match status" value="1"/>
</dbReference>
<name>A0A2P6MZ80_9EUKA</name>
<feature type="binding site" evidence="8">
    <location>
        <begin position="458"/>
        <end position="465"/>
    </location>
    <ligand>
        <name>ATP</name>
        <dbReference type="ChEBI" id="CHEBI:30616"/>
    </ligand>
</feature>
<dbReference type="GO" id="GO:0007005">
    <property type="term" value="P:mitochondrion organization"/>
    <property type="evidence" value="ECO:0007669"/>
    <property type="project" value="TreeGrafter"/>
</dbReference>
<gene>
    <name evidence="11" type="ORF">PROFUN_14698</name>
</gene>
<evidence type="ECO:0000259" key="10">
    <source>
        <dbReference type="SMART" id="SM00382"/>
    </source>
</evidence>
<feature type="compositionally biased region" description="Basic and acidic residues" evidence="9">
    <location>
        <begin position="709"/>
        <end position="721"/>
    </location>
</feature>
<dbReference type="FunFam" id="1.20.5.5270:FF:000001">
    <property type="entry name" value="Lon protease homolog, mitochondrial"/>
    <property type="match status" value="1"/>
</dbReference>
<dbReference type="GO" id="GO:0006515">
    <property type="term" value="P:protein quality control for misfolded or incompletely synthesized proteins"/>
    <property type="evidence" value="ECO:0007669"/>
    <property type="project" value="TreeGrafter"/>
</dbReference>
<protein>
    <recommendedName>
        <fullName evidence="7">endopeptidase La</fullName>
        <ecNumber evidence="7">3.4.21.53</ecNumber>
    </recommendedName>
</protein>
<dbReference type="Gene3D" id="1.20.58.1480">
    <property type="match status" value="1"/>
</dbReference>
<accession>A0A2P6MZ80</accession>
<dbReference type="Gene3D" id="1.10.8.60">
    <property type="match status" value="1"/>
</dbReference>
<dbReference type="FunFam" id="3.40.50.300:FF:000021">
    <property type="entry name" value="Lon protease homolog"/>
    <property type="match status" value="1"/>
</dbReference>
<dbReference type="OrthoDB" id="2411602at2759"/>
<keyword evidence="2 8" id="KW-0547">Nucleotide-binding</keyword>
<evidence type="ECO:0000256" key="9">
    <source>
        <dbReference type="SAM" id="MobiDB-lite"/>
    </source>
</evidence>
<dbReference type="Pfam" id="PF22667">
    <property type="entry name" value="Lon_lid"/>
    <property type="match status" value="1"/>
</dbReference>
<evidence type="ECO:0000256" key="3">
    <source>
        <dbReference type="ARBA" id="ARBA00022801"/>
    </source>
</evidence>
<dbReference type="InParanoid" id="A0A2P6MZ80"/>
<dbReference type="FunCoup" id="A0A2P6MZ80">
    <property type="interactions" value="50"/>
</dbReference>
<dbReference type="GO" id="GO:0005759">
    <property type="term" value="C:mitochondrial matrix"/>
    <property type="evidence" value="ECO:0007669"/>
    <property type="project" value="TreeGrafter"/>
</dbReference>
<evidence type="ECO:0000313" key="12">
    <source>
        <dbReference type="Proteomes" id="UP000241769"/>
    </source>
</evidence>
<reference evidence="11 12" key="1">
    <citation type="journal article" date="2018" name="Genome Biol. Evol.">
        <title>Multiple Roots of Fruiting Body Formation in Amoebozoa.</title>
        <authorList>
            <person name="Hillmann F."/>
            <person name="Forbes G."/>
            <person name="Novohradska S."/>
            <person name="Ferling I."/>
            <person name="Riege K."/>
            <person name="Groth M."/>
            <person name="Westermann M."/>
            <person name="Marz M."/>
            <person name="Spaller T."/>
            <person name="Winckler T."/>
            <person name="Schaap P."/>
            <person name="Glockner G."/>
        </authorList>
    </citation>
    <scope>NUCLEOTIDE SEQUENCE [LARGE SCALE GENOMIC DNA]</scope>
    <source>
        <strain evidence="11 12">Jena</strain>
    </source>
</reference>
<comment type="catalytic activity">
    <reaction evidence="6">
        <text>Hydrolysis of proteins in presence of ATP.</text>
        <dbReference type="EC" id="3.4.21.53"/>
    </reaction>
</comment>
<evidence type="ECO:0000256" key="1">
    <source>
        <dbReference type="ARBA" id="ARBA00022670"/>
    </source>
</evidence>
<proteinExistence type="predicted"/>
<dbReference type="AlphaFoldDB" id="A0A2P6MZ80"/>
<keyword evidence="4" id="KW-0720">Serine protease</keyword>
<sequence length="772" mass="85769">MLSIRSAALSNNLLSGSINRSSKAVSQRRVSSQVVLFFHNVILTLRLGSLLKTNKTKCNSHRWPTFLENLSPPTMENRGIPSKQIVRNYTTKPTTASTEEVLQVPVLFLNSPEAAIYPGSSTPSSRATLFISEGQFERYKSLDTQQIIGLFMVPEGNEDIAAKEPHATKHVASIGVLAWVENVVKANEGYNVTFGGQQRIKFDERVRANEDESQTPEEPLIRTVVRIKDDTISNKSTDLIMKAYHGAITNFLGTQGTGNASLDYNDAVWSAAALCSSDATTAQKLLDSLQLVERQYLVLCMIRTFEALKVMQLKISQKVDEEVNAGNRLYLLKQQMKHLKKEIGGDDDKKAGAKMYEARLKGLNVPEAVMKVIKEEMGKLSGSEMHSSEQNVVRNYLDWLTSIPWGIYNKENLDIHHAEKVLSEDHYGLKDVKERILEFIAVGKLRAGVQGKILCFVGPPGVGKTSIGKSIAKATNREFYRFSLGGMRDVAEIRGHRRTYIGAMPGKIVQCLKTVKSQNPVIMIDEIDKMGSSYNGDPASALLEVLDREQNSAFMDLYMDVPIDLSKVLWVATANTKDTIPAPLLDRMEVVKLSGYVLEEKVQIANKYLIPKGLTEHGLPANQVKFQKDAISSLITNWCRESGVRNLQNHIEKILRKIAFHVVKEGKVIEVPAETPQAIAEATAAPLETESTETKAAEKGKGRRKKKESKGESDKLKEKIVQKMSQPAQLTETIVVDEASLPNYVGKPNFNSERYYDVTPVGVVMGLAWTSM</sequence>
<dbReference type="GO" id="GO:0003697">
    <property type="term" value="F:single-stranded DNA binding"/>
    <property type="evidence" value="ECO:0007669"/>
    <property type="project" value="TreeGrafter"/>
</dbReference>
<dbReference type="InterPro" id="IPR003593">
    <property type="entry name" value="AAA+_ATPase"/>
</dbReference>
<evidence type="ECO:0000256" key="5">
    <source>
        <dbReference type="ARBA" id="ARBA00022840"/>
    </source>
</evidence>
<evidence type="ECO:0000313" key="11">
    <source>
        <dbReference type="EMBL" id="PRP77009.1"/>
    </source>
</evidence>
<keyword evidence="1 11" id="KW-0645">Protease</keyword>
<dbReference type="CDD" id="cd19500">
    <property type="entry name" value="RecA-like_Lon"/>
    <property type="match status" value="1"/>
</dbReference>
<dbReference type="GO" id="GO:0004252">
    <property type="term" value="F:serine-type endopeptidase activity"/>
    <property type="evidence" value="ECO:0007669"/>
    <property type="project" value="UniProtKB-EC"/>
</dbReference>
<comment type="caution">
    <text evidence="11">The sequence shown here is derived from an EMBL/GenBank/DDBJ whole genome shotgun (WGS) entry which is preliminary data.</text>
</comment>
<dbReference type="Proteomes" id="UP000241769">
    <property type="component" value="Unassembled WGS sequence"/>
</dbReference>
<dbReference type="InterPro" id="IPR027417">
    <property type="entry name" value="P-loop_NTPase"/>
</dbReference>
<dbReference type="PRINTS" id="PR00830">
    <property type="entry name" value="ENDOLAPTASE"/>
</dbReference>
<evidence type="ECO:0000256" key="7">
    <source>
        <dbReference type="ARBA" id="ARBA00066743"/>
    </source>
</evidence>
<dbReference type="InterPro" id="IPR054594">
    <property type="entry name" value="Lon_lid"/>
</dbReference>
<dbReference type="SUPFAM" id="SSF52540">
    <property type="entry name" value="P-loop containing nucleoside triphosphate hydrolases"/>
    <property type="match status" value="1"/>
</dbReference>
<dbReference type="EC" id="3.4.21.53" evidence="7"/>
<evidence type="ECO:0000256" key="4">
    <source>
        <dbReference type="ARBA" id="ARBA00022825"/>
    </source>
</evidence>
<feature type="domain" description="AAA+ ATPase" evidence="10">
    <location>
        <begin position="450"/>
        <end position="595"/>
    </location>
</feature>
<keyword evidence="3" id="KW-0378">Hydrolase</keyword>
<keyword evidence="5 8" id="KW-0067">ATP-binding</keyword>
<dbReference type="Gene3D" id="3.40.50.300">
    <property type="entry name" value="P-loop containing nucleotide triphosphate hydrolases"/>
    <property type="match status" value="1"/>
</dbReference>
<dbReference type="GO" id="GO:0005524">
    <property type="term" value="F:ATP binding"/>
    <property type="evidence" value="ECO:0007669"/>
    <property type="project" value="UniProtKB-KW"/>
</dbReference>
<dbReference type="NCBIfam" id="TIGR00763">
    <property type="entry name" value="lon"/>
    <property type="match status" value="1"/>
</dbReference>
<dbReference type="SMART" id="SM00382">
    <property type="entry name" value="AAA"/>
    <property type="match status" value="1"/>
</dbReference>
<dbReference type="GO" id="GO:0051131">
    <property type="term" value="P:chaperone-mediated protein complex assembly"/>
    <property type="evidence" value="ECO:0007669"/>
    <property type="project" value="TreeGrafter"/>
</dbReference>
<feature type="non-terminal residue" evidence="11">
    <location>
        <position position="772"/>
    </location>
</feature>
<dbReference type="GO" id="GO:0004176">
    <property type="term" value="F:ATP-dependent peptidase activity"/>
    <property type="evidence" value="ECO:0007669"/>
    <property type="project" value="InterPro"/>
</dbReference>
<organism evidence="11 12">
    <name type="scientific">Planoprotostelium fungivorum</name>
    <dbReference type="NCBI Taxonomy" id="1890364"/>
    <lineage>
        <taxon>Eukaryota</taxon>
        <taxon>Amoebozoa</taxon>
        <taxon>Evosea</taxon>
        <taxon>Variosea</taxon>
        <taxon>Cavosteliida</taxon>
        <taxon>Cavosteliaceae</taxon>
        <taxon>Planoprotostelium</taxon>
    </lineage>
</organism>
<dbReference type="PIRSF" id="PIRSF001174">
    <property type="entry name" value="Lon_proteas"/>
    <property type="match status" value="1"/>
</dbReference>
<evidence type="ECO:0000256" key="6">
    <source>
        <dbReference type="ARBA" id="ARBA00050665"/>
    </source>
</evidence>
<dbReference type="STRING" id="1890364.A0A2P6MZ80"/>
<keyword evidence="12" id="KW-1185">Reference proteome</keyword>
<evidence type="ECO:0000256" key="2">
    <source>
        <dbReference type="ARBA" id="ARBA00022741"/>
    </source>
</evidence>
<feature type="region of interest" description="Disordered" evidence="9">
    <location>
        <begin position="684"/>
        <end position="722"/>
    </location>
</feature>
<dbReference type="GO" id="GO:0016887">
    <property type="term" value="F:ATP hydrolysis activity"/>
    <property type="evidence" value="ECO:0007669"/>
    <property type="project" value="InterPro"/>
</dbReference>